<dbReference type="Proteomes" id="UP000187609">
    <property type="component" value="Unassembled WGS sequence"/>
</dbReference>
<keyword evidence="4" id="KW-1185">Reference proteome</keyword>
<evidence type="ECO:0000313" key="4">
    <source>
        <dbReference type="Proteomes" id="UP000187609"/>
    </source>
</evidence>
<dbReference type="STRING" id="49451.A0A1J6HTX2"/>
<dbReference type="AlphaFoldDB" id="A0A1J6HTX2"/>
<evidence type="ECO:0000256" key="2">
    <source>
        <dbReference type="ARBA" id="ARBA00022840"/>
    </source>
</evidence>
<feature type="non-terminal residue" evidence="3">
    <location>
        <position position="72"/>
    </location>
</feature>
<gene>
    <name evidence="3" type="primary">HSC-2_4</name>
    <name evidence="3" type="ORF">A4A49_58695</name>
</gene>
<dbReference type="EMBL" id="MJEQ01037194">
    <property type="protein sequence ID" value="OIS96325.1"/>
    <property type="molecule type" value="Genomic_DNA"/>
</dbReference>
<dbReference type="Gramene" id="OIS96325">
    <property type="protein sequence ID" value="OIS96325"/>
    <property type="gene ID" value="A4A49_58695"/>
</dbReference>
<dbReference type="SUPFAM" id="SSF53067">
    <property type="entry name" value="Actin-like ATPase domain"/>
    <property type="match status" value="1"/>
</dbReference>
<evidence type="ECO:0000256" key="1">
    <source>
        <dbReference type="ARBA" id="ARBA00022741"/>
    </source>
</evidence>
<protein>
    <submittedName>
        <fullName evidence="3">Heat shock cognate 70 kDa protein 2</fullName>
    </submittedName>
</protein>
<dbReference type="GO" id="GO:0005524">
    <property type="term" value="F:ATP binding"/>
    <property type="evidence" value="ECO:0007669"/>
    <property type="project" value="UniProtKB-KW"/>
</dbReference>
<dbReference type="SMR" id="A0A1J6HTX2"/>
<organism evidence="3 4">
    <name type="scientific">Nicotiana attenuata</name>
    <name type="common">Coyote tobacco</name>
    <dbReference type="NCBI Taxonomy" id="49451"/>
    <lineage>
        <taxon>Eukaryota</taxon>
        <taxon>Viridiplantae</taxon>
        <taxon>Streptophyta</taxon>
        <taxon>Embryophyta</taxon>
        <taxon>Tracheophyta</taxon>
        <taxon>Spermatophyta</taxon>
        <taxon>Magnoliopsida</taxon>
        <taxon>eudicotyledons</taxon>
        <taxon>Gunneridae</taxon>
        <taxon>Pentapetalae</taxon>
        <taxon>asterids</taxon>
        <taxon>lamiids</taxon>
        <taxon>Solanales</taxon>
        <taxon>Solanaceae</taxon>
        <taxon>Nicotianoideae</taxon>
        <taxon>Nicotianeae</taxon>
        <taxon>Nicotiana</taxon>
    </lineage>
</organism>
<sequence length="72" mass="8150">MKLWPIRIIPGPGDNIMIVVNYKNEEKQFDAEEISSTMLTKIKEFAKACIGSTVTNVAVNVTAYFTYPYIMT</sequence>
<reference evidence="3" key="1">
    <citation type="submission" date="2016-11" db="EMBL/GenBank/DDBJ databases">
        <title>The genome of Nicotiana attenuata.</title>
        <authorList>
            <person name="Xu S."/>
            <person name="Brockmoeller T."/>
            <person name="Gaquerel E."/>
            <person name="Navarro A."/>
            <person name="Kuhl H."/>
            <person name="Gase K."/>
            <person name="Ling Z."/>
            <person name="Zhou W."/>
            <person name="Kreitzer C."/>
            <person name="Stanke M."/>
            <person name="Tang H."/>
            <person name="Lyons E."/>
            <person name="Pandey P."/>
            <person name="Pandey S.P."/>
            <person name="Timmermann B."/>
            <person name="Baldwin I.T."/>
        </authorList>
    </citation>
    <scope>NUCLEOTIDE SEQUENCE [LARGE SCALE GENOMIC DNA]</scope>
    <source>
        <strain evidence="3">UT</strain>
    </source>
</reference>
<accession>A0A1J6HTX2</accession>
<keyword evidence="2" id="KW-0067">ATP-binding</keyword>
<dbReference type="PANTHER" id="PTHR19375">
    <property type="entry name" value="HEAT SHOCK PROTEIN 70KDA"/>
    <property type="match status" value="1"/>
</dbReference>
<keyword evidence="1" id="KW-0547">Nucleotide-binding</keyword>
<dbReference type="Pfam" id="PF00012">
    <property type="entry name" value="HSP70"/>
    <property type="match status" value="1"/>
</dbReference>
<evidence type="ECO:0000313" key="3">
    <source>
        <dbReference type="EMBL" id="OIS96325.1"/>
    </source>
</evidence>
<dbReference type="GO" id="GO:0140662">
    <property type="term" value="F:ATP-dependent protein folding chaperone"/>
    <property type="evidence" value="ECO:0007669"/>
    <property type="project" value="InterPro"/>
</dbReference>
<proteinExistence type="predicted"/>
<dbReference type="InterPro" id="IPR043129">
    <property type="entry name" value="ATPase_NBD"/>
</dbReference>
<dbReference type="InterPro" id="IPR013126">
    <property type="entry name" value="Hsp_70_fam"/>
</dbReference>
<keyword evidence="3" id="KW-0346">Stress response</keyword>
<comment type="caution">
    <text evidence="3">The sequence shown here is derived from an EMBL/GenBank/DDBJ whole genome shotgun (WGS) entry which is preliminary data.</text>
</comment>
<dbReference type="Gene3D" id="3.30.420.40">
    <property type="match status" value="1"/>
</dbReference>
<name>A0A1J6HTX2_NICAT</name>